<evidence type="ECO:0000313" key="19">
    <source>
        <dbReference type="Proteomes" id="UP000252669"/>
    </source>
</evidence>
<keyword evidence="4 14" id="KW-1134">Transmembrane beta strand</keyword>
<dbReference type="CDD" id="cd01347">
    <property type="entry name" value="ligand_gated_channel"/>
    <property type="match status" value="1"/>
</dbReference>
<dbReference type="AlphaFoldDB" id="A0A366MS44"/>
<protein>
    <submittedName>
        <fullName evidence="18">TonB-dependent siderophore receptor</fullName>
    </submittedName>
</protein>
<dbReference type="PROSITE" id="PS52016">
    <property type="entry name" value="TONB_DEPENDENT_REC_3"/>
    <property type="match status" value="1"/>
</dbReference>
<keyword evidence="13 14" id="KW-0998">Cell outer membrane</keyword>
<keyword evidence="7 16" id="KW-0732">Signal</keyword>
<keyword evidence="10 15" id="KW-0798">TonB box</keyword>
<dbReference type="InterPro" id="IPR039426">
    <property type="entry name" value="TonB-dep_rcpt-like"/>
</dbReference>
<evidence type="ECO:0000313" key="18">
    <source>
        <dbReference type="EMBL" id="RBQ28162.1"/>
    </source>
</evidence>
<dbReference type="GO" id="GO:0015344">
    <property type="term" value="F:siderophore uptake transmembrane transporter activity"/>
    <property type="evidence" value="ECO:0007669"/>
    <property type="project" value="TreeGrafter"/>
</dbReference>
<dbReference type="RefSeq" id="WP_113895233.1">
    <property type="nucleotide sequence ID" value="NZ_JANJGA010000021.1"/>
</dbReference>
<keyword evidence="12 18" id="KW-0675">Receptor</keyword>
<dbReference type="PROSITE" id="PS01156">
    <property type="entry name" value="TONB_DEPENDENT_REC_2"/>
    <property type="match status" value="1"/>
</dbReference>
<dbReference type="Proteomes" id="UP000252669">
    <property type="component" value="Unassembled WGS sequence"/>
</dbReference>
<keyword evidence="9" id="KW-0406">Ion transport</keyword>
<dbReference type="EMBL" id="PDKB01000022">
    <property type="protein sequence ID" value="RBQ28162.1"/>
    <property type="molecule type" value="Genomic_DNA"/>
</dbReference>
<dbReference type="InterPro" id="IPR000531">
    <property type="entry name" value="Beta-barrel_TonB"/>
</dbReference>
<dbReference type="NCBIfam" id="TIGR01783">
    <property type="entry name" value="TonB-siderophor"/>
    <property type="match status" value="1"/>
</dbReference>
<keyword evidence="8" id="KW-0408">Iron</keyword>
<name>A0A366MS44_9BACT</name>
<dbReference type="InterPro" id="IPR010105">
    <property type="entry name" value="TonB_sidphr_rcpt"/>
</dbReference>
<evidence type="ECO:0000256" key="14">
    <source>
        <dbReference type="PROSITE-ProRule" id="PRU01360"/>
    </source>
</evidence>
<reference evidence="18 19" key="1">
    <citation type="submission" date="2017-10" db="EMBL/GenBank/DDBJ databases">
        <title>Genomics of the genus Arcobacter.</title>
        <authorList>
            <person name="Perez-Cataluna A."/>
            <person name="Figueras M.J."/>
        </authorList>
    </citation>
    <scope>NUCLEOTIDE SEQUENCE [LARGE SCALE GENOMIC DNA]</scope>
    <source>
        <strain evidence="18 19">CECT 9230</strain>
    </source>
</reference>
<dbReference type="Gene3D" id="3.55.50.30">
    <property type="match status" value="1"/>
</dbReference>
<keyword evidence="6 14" id="KW-0812">Transmembrane</keyword>
<evidence type="ECO:0000256" key="7">
    <source>
        <dbReference type="ARBA" id="ARBA00022729"/>
    </source>
</evidence>
<proteinExistence type="inferred from homology"/>
<comment type="similarity">
    <text evidence="2 14 15">Belongs to the TonB-dependent receptor family.</text>
</comment>
<dbReference type="Pfam" id="PF07715">
    <property type="entry name" value="Plug"/>
    <property type="match status" value="1"/>
</dbReference>
<evidence type="ECO:0000256" key="13">
    <source>
        <dbReference type="ARBA" id="ARBA00023237"/>
    </source>
</evidence>
<dbReference type="OrthoDB" id="9760333at2"/>
<evidence type="ECO:0000256" key="10">
    <source>
        <dbReference type="ARBA" id="ARBA00023077"/>
    </source>
</evidence>
<evidence type="ECO:0000256" key="15">
    <source>
        <dbReference type="RuleBase" id="RU003357"/>
    </source>
</evidence>
<evidence type="ECO:0000256" key="12">
    <source>
        <dbReference type="ARBA" id="ARBA00023170"/>
    </source>
</evidence>
<accession>A0A366MS44</accession>
<dbReference type="SUPFAM" id="SSF56935">
    <property type="entry name" value="Porins"/>
    <property type="match status" value="1"/>
</dbReference>
<evidence type="ECO:0000256" key="16">
    <source>
        <dbReference type="SAM" id="SignalP"/>
    </source>
</evidence>
<dbReference type="InterPro" id="IPR036942">
    <property type="entry name" value="Beta-barrel_TonB_sf"/>
</dbReference>
<keyword evidence="11 14" id="KW-0472">Membrane</keyword>
<evidence type="ECO:0000259" key="17">
    <source>
        <dbReference type="SMART" id="SM00965"/>
    </source>
</evidence>
<dbReference type="GO" id="GO:0009279">
    <property type="term" value="C:cell outer membrane"/>
    <property type="evidence" value="ECO:0007669"/>
    <property type="project" value="UniProtKB-SubCell"/>
</dbReference>
<dbReference type="PANTHER" id="PTHR32552:SF82">
    <property type="entry name" value="FCUA PROTEIN"/>
    <property type="match status" value="1"/>
</dbReference>
<organism evidence="18 19">
    <name type="scientific">Aliarcobacter vitoriensis</name>
    <dbReference type="NCBI Taxonomy" id="2011099"/>
    <lineage>
        <taxon>Bacteria</taxon>
        <taxon>Pseudomonadati</taxon>
        <taxon>Campylobacterota</taxon>
        <taxon>Epsilonproteobacteria</taxon>
        <taxon>Campylobacterales</taxon>
        <taxon>Arcobacteraceae</taxon>
        <taxon>Aliarcobacter</taxon>
    </lineage>
</organism>
<dbReference type="InterPro" id="IPR011662">
    <property type="entry name" value="Secretin/TonB_short_N"/>
</dbReference>
<keyword evidence="3 14" id="KW-0813">Transport</keyword>
<evidence type="ECO:0000256" key="1">
    <source>
        <dbReference type="ARBA" id="ARBA00004571"/>
    </source>
</evidence>
<evidence type="ECO:0000256" key="8">
    <source>
        <dbReference type="ARBA" id="ARBA00023004"/>
    </source>
</evidence>
<dbReference type="GO" id="GO:0015891">
    <property type="term" value="P:siderophore transport"/>
    <property type="evidence" value="ECO:0007669"/>
    <property type="project" value="InterPro"/>
</dbReference>
<feature type="chain" id="PRO_5016711123" evidence="16">
    <location>
        <begin position="24"/>
        <end position="782"/>
    </location>
</feature>
<dbReference type="Pfam" id="PF00593">
    <property type="entry name" value="TonB_dep_Rec_b-barrel"/>
    <property type="match status" value="1"/>
</dbReference>
<dbReference type="Gene3D" id="2.40.170.20">
    <property type="entry name" value="TonB-dependent receptor, beta-barrel domain"/>
    <property type="match status" value="1"/>
</dbReference>
<dbReference type="InterPro" id="IPR037066">
    <property type="entry name" value="Plug_dom_sf"/>
</dbReference>
<dbReference type="InterPro" id="IPR012910">
    <property type="entry name" value="Plug_dom"/>
</dbReference>
<evidence type="ECO:0000256" key="11">
    <source>
        <dbReference type="ARBA" id="ARBA00023136"/>
    </source>
</evidence>
<comment type="caution">
    <text evidence="18">The sequence shown here is derived from an EMBL/GenBank/DDBJ whole genome shotgun (WGS) entry which is preliminary data.</text>
</comment>
<keyword evidence="5" id="KW-0410">Iron transport</keyword>
<feature type="signal peptide" evidence="16">
    <location>
        <begin position="1"/>
        <end position="23"/>
    </location>
</feature>
<dbReference type="GO" id="GO:0038023">
    <property type="term" value="F:signaling receptor activity"/>
    <property type="evidence" value="ECO:0007669"/>
    <property type="project" value="InterPro"/>
</dbReference>
<evidence type="ECO:0000256" key="9">
    <source>
        <dbReference type="ARBA" id="ARBA00023065"/>
    </source>
</evidence>
<evidence type="ECO:0000256" key="2">
    <source>
        <dbReference type="ARBA" id="ARBA00009810"/>
    </source>
</evidence>
<evidence type="ECO:0000256" key="5">
    <source>
        <dbReference type="ARBA" id="ARBA00022496"/>
    </source>
</evidence>
<sequence>MTILKKSILSPVVALIICSNVYADNISYSLDKSSLKDAIEKISKKANIPYIANSSIFEGKTANAIKDIEGTKNALDKVLENSGLEAIMEDGAIIIKPLSSVKVINGTYILDDISVKSGKNGSAESGYLVEDVKTLGVWGNLSLQDTPYSMSIISSDFIENTIITNTNQIAKTSPVMTNKENASQNVGVSTSIRGIGIAQALVDGIPLPLAFGIGLKEVERVEVISGLSGFLYGSGNVGGVINYALKYPTLNPFTKVSVGNNGGKNYYTTVDTSQNINDKLSVRVNVAYQDGETAIENYEDEEKLIGVSFAYKPTDNLDFGLYYSHRDATTGVKPIWIITGKRPNASSFDTKKTYAPDWVYIDDRSDKVELKANYSFSDSLRLRTAYIYNEANRLKPYYSNNVNTNTSILTRDLYYFPEQKTKNDGAYAYLDGYFDTGSINHALTFGGSFGSEKFYSGPDYFIMNSPVNDINSFHQWNHAFSKPNETFLVRKQLNSNVVLANNITFNKQWSALVGVNFASMKQDSWNTFTKAQNGSYDKSALTPTLSLIYKPIEDLTTYITYMESLENGTVVNNKNDINDGKVFDPRVSKQYEIGAKYSINQDLLLSTALFRIERKNSITEYFANNGNGKTQVTSQDGEQINEGIEILLTGKATDNLTLMGGITYLSPKVEKATNKATEGKESQNVAKYQAKMYAEYRLPIEPKIFLNGGVYYTGTQWVDSANTQKLDAYTTVDFGARYETKLDGYDTTFRIYASNLTNEKYWANTTTLSDPRSVAFNVTLKF</sequence>
<gene>
    <name evidence="18" type="ORF">CRU91_10790</name>
</gene>
<evidence type="ECO:0000256" key="3">
    <source>
        <dbReference type="ARBA" id="ARBA00022448"/>
    </source>
</evidence>
<comment type="subcellular location">
    <subcellularLocation>
        <location evidence="1 14">Cell outer membrane</location>
        <topology evidence="1 14">Multi-pass membrane protein</topology>
    </subcellularLocation>
</comment>
<dbReference type="InterPro" id="IPR010917">
    <property type="entry name" value="TonB_rcpt_CS"/>
</dbReference>
<dbReference type="SMART" id="SM00965">
    <property type="entry name" value="STN"/>
    <property type="match status" value="1"/>
</dbReference>
<dbReference type="PANTHER" id="PTHR32552">
    <property type="entry name" value="FERRICHROME IRON RECEPTOR-RELATED"/>
    <property type="match status" value="1"/>
</dbReference>
<dbReference type="Gene3D" id="2.170.130.10">
    <property type="entry name" value="TonB-dependent receptor, plug domain"/>
    <property type="match status" value="1"/>
</dbReference>
<evidence type="ECO:0000256" key="4">
    <source>
        <dbReference type="ARBA" id="ARBA00022452"/>
    </source>
</evidence>
<feature type="domain" description="Secretin/TonB short N-terminal" evidence="17">
    <location>
        <begin position="48"/>
        <end position="98"/>
    </location>
</feature>
<keyword evidence="19" id="KW-1185">Reference proteome</keyword>
<evidence type="ECO:0000256" key="6">
    <source>
        <dbReference type="ARBA" id="ARBA00022692"/>
    </source>
</evidence>